<reference evidence="1 2" key="1">
    <citation type="journal article" date="2019" name="Int. J. Syst. Evol. Microbiol.">
        <title>The Global Catalogue of Microorganisms (GCM) 10K type strain sequencing project: providing services to taxonomists for standard genome sequencing and annotation.</title>
        <authorList>
            <consortium name="The Broad Institute Genomics Platform"/>
            <consortium name="The Broad Institute Genome Sequencing Center for Infectious Disease"/>
            <person name="Wu L."/>
            <person name="Ma J."/>
        </authorList>
    </citation>
    <scope>NUCLEOTIDE SEQUENCE [LARGE SCALE GENOMIC DNA]</scope>
    <source>
        <strain evidence="1 2">JCM 6242</strain>
    </source>
</reference>
<gene>
    <name evidence="1" type="ORF">GCM10010517_16760</name>
</gene>
<name>A0ABN3VTK2_9ACTN</name>
<protein>
    <submittedName>
        <fullName evidence="1">Uncharacterized protein</fullName>
    </submittedName>
</protein>
<organism evidence="1 2">
    <name type="scientific">Streptosporangium fragile</name>
    <dbReference type="NCBI Taxonomy" id="46186"/>
    <lineage>
        <taxon>Bacteria</taxon>
        <taxon>Bacillati</taxon>
        <taxon>Actinomycetota</taxon>
        <taxon>Actinomycetes</taxon>
        <taxon>Streptosporangiales</taxon>
        <taxon>Streptosporangiaceae</taxon>
        <taxon>Streptosporangium</taxon>
    </lineage>
</organism>
<evidence type="ECO:0000313" key="1">
    <source>
        <dbReference type="EMBL" id="GAA2858328.1"/>
    </source>
</evidence>
<evidence type="ECO:0000313" key="2">
    <source>
        <dbReference type="Proteomes" id="UP001500831"/>
    </source>
</evidence>
<keyword evidence="2" id="KW-1185">Reference proteome</keyword>
<sequence>MACSECQAIPIRDDPPAMAHIMSVMRVDLREKAVKEPTQQKIRPGSA</sequence>
<comment type="caution">
    <text evidence="1">The sequence shown here is derived from an EMBL/GenBank/DDBJ whole genome shotgun (WGS) entry which is preliminary data.</text>
</comment>
<dbReference type="Proteomes" id="UP001500831">
    <property type="component" value="Unassembled WGS sequence"/>
</dbReference>
<proteinExistence type="predicted"/>
<accession>A0ABN3VTK2</accession>
<dbReference type="EMBL" id="BAAAVI010000009">
    <property type="protein sequence ID" value="GAA2858328.1"/>
    <property type="molecule type" value="Genomic_DNA"/>
</dbReference>